<sequence>MKKLRTWLKALKGRDQTTVSGMYQQENDHIEANNPSQEETDRREEAAHRLTDKSAGTVPSRGDDGMLASGESSHSIMEQPPAYTIQADNAPAPDPPFSPVTVNVISGLDDNLTIQGAAAKGLAALTRATSAANGITFSRTANNSHPHHHQLAKDLGKIVTNVVNTFARFPTAAKPRRICAYHIYGTMTTIASFLAAKSAMHTHESITAPTDEWYQILRNFFSSCVYFGMAVLAKPSTAEATALASVIGTMIDRACTMKQSYGESWAHRVMQDAVASNRGDFATPPAPQPLVSTLDAEQLASMAKSLAYSTRNGTTTETTIGTAFQLLDYLDDPCNTCKFKDLTVCMCCCFAPVDENHSYYQPNLRLLEGI</sequence>
<reference evidence="2" key="1">
    <citation type="journal article" date="2023" name="Mol. Phylogenet. Evol.">
        <title>Genome-scale phylogeny and comparative genomics of the fungal order Sordariales.</title>
        <authorList>
            <person name="Hensen N."/>
            <person name="Bonometti L."/>
            <person name="Westerberg I."/>
            <person name="Brannstrom I.O."/>
            <person name="Guillou S."/>
            <person name="Cros-Aarteil S."/>
            <person name="Calhoun S."/>
            <person name="Haridas S."/>
            <person name="Kuo A."/>
            <person name="Mondo S."/>
            <person name="Pangilinan J."/>
            <person name="Riley R."/>
            <person name="LaButti K."/>
            <person name="Andreopoulos B."/>
            <person name="Lipzen A."/>
            <person name="Chen C."/>
            <person name="Yan M."/>
            <person name="Daum C."/>
            <person name="Ng V."/>
            <person name="Clum A."/>
            <person name="Steindorff A."/>
            <person name="Ohm R.A."/>
            <person name="Martin F."/>
            <person name="Silar P."/>
            <person name="Natvig D.O."/>
            <person name="Lalanne C."/>
            <person name="Gautier V."/>
            <person name="Ament-Velasquez S.L."/>
            <person name="Kruys A."/>
            <person name="Hutchinson M.I."/>
            <person name="Powell A.J."/>
            <person name="Barry K."/>
            <person name="Miller A.N."/>
            <person name="Grigoriev I.V."/>
            <person name="Debuchy R."/>
            <person name="Gladieux P."/>
            <person name="Hiltunen Thoren M."/>
            <person name="Johannesson H."/>
        </authorList>
    </citation>
    <scope>NUCLEOTIDE SEQUENCE</scope>
    <source>
        <strain evidence="2">PSN293</strain>
    </source>
</reference>
<gene>
    <name evidence="2" type="ORF">QBC37DRAFT_379935</name>
</gene>
<evidence type="ECO:0000313" key="3">
    <source>
        <dbReference type="Proteomes" id="UP001301769"/>
    </source>
</evidence>
<comment type="caution">
    <text evidence="2">The sequence shown here is derived from an EMBL/GenBank/DDBJ whole genome shotgun (WGS) entry which is preliminary data.</text>
</comment>
<name>A0AAN6XXT9_9PEZI</name>
<organism evidence="2 3">
    <name type="scientific">Rhypophila decipiens</name>
    <dbReference type="NCBI Taxonomy" id="261697"/>
    <lineage>
        <taxon>Eukaryota</taxon>
        <taxon>Fungi</taxon>
        <taxon>Dikarya</taxon>
        <taxon>Ascomycota</taxon>
        <taxon>Pezizomycotina</taxon>
        <taxon>Sordariomycetes</taxon>
        <taxon>Sordariomycetidae</taxon>
        <taxon>Sordariales</taxon>
        <taxon>Naviculisporaceae</taxon>
        <taxon>Rhypophila</taxon>
    </lineage>
</organism>
<dbReference type="Proteomes" id="UP001301769">
    <property type="component" value="Unassembled WGS sequence"/>
</dbReference>
<dbReference type="EMBL" id="MU858286">
    <property type="protein sequence ID" value="KAK4207575.1"/>
    <property type="molecule type" value="Genomic_DNA"/>
</dbReference>
<evidence type="ECO:0000313" key="2">
    <source>
        <dbReference type="EMBL" id="KAK4207575.1"/>
    </source>
</evidence>
<accession>A0AAN6XXT9</accession>
<protein>
    <submittedName>
        <fullName evidence="2">Uncharacterized protein</fullName>
    </submittedName>
</protein>
<dbReference type="AlphaFoldDB" id="A0AAN6XXT9"/>
<evidence type="ECO:0000256" key="1">
    <source>
        <dbReference type="SAM" id="MobiDB-lite"/>
    </source>
</evidence>
<proteinExistence type="predicted"/>
<feature type="compositionally biased region" description="Basic and acidic residues" evidence="1">
    <location>
        <begin position="39"/>
        <end position="52"/>
    </location>
</feature>
<feature type="region of interest" description="Disordered" evidence="1">
    <location>
        <begin position="18"/>
        <end position="72"/>
    </location>
</feature>
<reference evidence="2" key="2">
    <citation type="submission" date="2023-05" db="EMBL/GenBank/DDBJ databases">
        <authorList>
            <consortium name="Lawrence Berkeley National Laboratory"/>
            <person name="Steindorff A."/>
            <person name="Hensen N."/>
            <person name="Bonometti L."/>
            <person name="Westerberg I."/>
            <person name="Brannstrom I.O."/>
            <person name="Guillou S."/>
            <person name="Cros-Aarteil S."/>
            <person name="Calhoun S."/>
            <person name="Haridas S."/>
            <person name="Kuo A."/>
            <person name="Mondo S."/>
            <person name="Pangilinan J."/>
            <person name="Riley R."/>
            <person name="Labutti K."/>
            <person name="Andreopoulos B."/>
            <person name="Lipzen A."/>
            <person name="Chen C."/>
            <person name="Yanf M."/>
            <person name="Daum C."/>
            <person name="Ng V."/>
            <person name="Clum A."/>
            <person name="Ohm R."/>
            <person name="Martin F."/>
            <person name="Silar P."/>
            <person name="Natvig D."/>
            <person name="Lalanne C."/>
            <person name="Gautier V."/>
            <person name="Ament-Velasquez S.L."/>
            <person name="Kruys A."/>
            <person name="Hutchinson M.I."/>
            <person name="Powell A.J."/>
            <person name="Barry K."/>
            <person name="Miller A.N."/>
            <person name="Grigoriev I.V."/>
            <person name="Debuchy R."/>
            <person name="Gladieux P."/>
            <person name="Thoren M.H."/>
            <person name="Johannesson H."/>
        </authorList>
    </citation>
    <scope>NUCLEOTIDE SEQUENCE</scope>
    <source>
        <strain evidence="2">PSN293</strain>
    </source>
</reference>
<keyword evidence="3" id="KW-1185">Reference proteome</keyword>